<dbReference type="SUPFAM" id="SSF47473">
    <property type="entry name" value="EF-hand"/>
    <property type="match status" value="1"/>
</dbReference>
<gene>
    <name evidence="2" type="ORF">W7K_00730</name>
</gene>
<sequence length="122" mass="13672">MVHLLDWSGRRPALGIALWVMAETVATANGPASRKPVEPHRLIAKVDADRDGRVSRTEWRMQGMPVANFRRLDRDRNGFLTLRELKARPPAALDATRDGRLSPREMTFGRAATRIAPGSKME</sequence>
<dbReference type="EMBL" id="AJLO02000002">
    <property type="protein sequence ID" value="KOF01184.1"/>
    <property type="molecule type" value="Genomic_DNA"/>
</dbReference>
<name>A0A0L8AFK7_9GAMM</name>
<evidence type="ECO:0000313" key="2">
    <source>
        <dbReference type="EMBL" id="KOF01184.1"/>
    </source>
</evidence>
<proteinExistence type="predicted"/>
<dbReference type="PROSITE" id="PS00018">
    <property type="entry name" value="EF_HAND_1"/>
    <property type="match status" value="1"/>
</dbReference>
<accession>A0A0L8AFK7</accession>
<evidence type="ECO:0000313" key="3">
    <source>
        <dbReference type="Proteomes" id="UP000036890"/>
    </source>
</evidence>
<feature type="domain" description="EF-hand" evidence="1">
    <location>
        <begin position="69"/>
        <end position="86"/>
    </location>
</feature>
<comment type="caution">
    <text evidence="2">The sequence shown here is derived from an EMBL/GenBank/DDBJ whole genome shotgun (WGS) entry which is preliminary data.</text>
</comment>
<dbReference type="GO" id="GO:0005509">
    <property type="term" value="F:calcium ion binding"/>
    <property type="evidence" value="ECO:0007669"/>
    <property type="project" value="InterPro"/>
</dbReference>
<dbReference type="InterPro" id="IPR011992">
    <property type="entry name" value="EF-hand-dom_pair"/>
</dbReference>
<dbReference type="Proteomes" id="UP000036890">
    <property type="component" value="Unassembled WGS sequence"/>
</dbReference>
<dbReference type="Pfam" id="PF13202">
    <property type="entry name" value="EF-hand_5"/>
    <property type="match status" value="2"/>
</dbReference>
<feature type="domain" description="EF-hand" evidence="1">
    <location>
        <begin position="44"/>
        <end position="60"/>
    </location>
</feature>
<evidence type="ECO:0000259" key="1">
    <source>
        <dbReference type="Pfam" id="PF13202"/>
    </source>
</evidence>
<dbReference type="AlphaFoldDB" id="A0A0L8AFK7"/>
<organism evidence="2 3">
    <name type="scientific">Stenotrophomonas geniculata N1</name>
    <dbReference type="NCBI Taxonomy" id="1167641"/>
    <lineage>
        <taxon>Bacteria</taxon>
        <taxon>Pseudomonadati</taxon>
        <taxon>Pseudomonadota</taxon>
        <taxon>Gammaproteobacteria</taxon>
        <taxon>Lysobacterales</taxon>
        <taxon>Lysobacteraceae</taxon>
        <taxon>Stenotrophomonas</taxon>
    </lineage>
</organism>
<dbReference type="Gene3D" id="1.10.238.10">
    <property type="entry name" value="EF-hand"/>
    <property type="match status" value="1"/>
</dbReference>
<dbReference type="InterPro" id="IPR018247">
    <property type="entry name" value="EF_Hand_1_Ca_BS"/>
</dbReference>
<protein>
    <recommendedName>
        <fullName evidence="1">EF-hand domain-containing protein</fullName>
    </recommendedName>
</protein>
<reference evidence="2 3" key="1">
    <citation type="journal article" date="2012" name="J. Bacteriol.">
        <title>Genome sequence of a novel nicotine-degrading strain, Pseudomonas geniculata N1.</title>
        <authorList>
            <person name="Tang H."/>
            <person name="Yu H."/>
            <person name="Tai C."/>
            <person name="Huang K."/>
            <person name="Liu Y."/>
            <person name="Wang L."/>
            <person name="Yao Y."/>
            <person name="Wu G."/>
            <person name="Xu P."/>
        </authorList>
    </citation>
    <scope>NUCLEOTIDE SEQUENCE [LARGE SCALE GENOMIC DNA]</scope>
    <source>
        <strain evidence="2 3">N1</strain>
    </source>
</reference>
<dbReference type="InterPro" id="IPR002048">
    <property type="entry name" value="EF_hand_dom"/>
</dbReference>